<dbReference type="GO" id="GO:0012505">
    <property type="term" value="C:endomembrane system"/>
    <property type="evidence" value="ECO:0007669"/>
    <property type="project" value="UniProtKB-SubCell"/>
</dbReference>
<evidence type="ECO:0000256" key="4">
    <source>
        <dbReference type="ARBA" id="ARBA00022691"/>
    </source>
</evidence>
<comment type="subcellular location">
    <subcellularLocation>
        <location evidence="1">Endomembrane system</location>
        <topology evidence="1">Multi-pass membrane protein</topology>
    </subcellularLocation>
</comment>
<evidence type="ECO:0000313" key="12">
    <source>
        <dbReference type="EMBL" id="KAF5354243.1"/>
    </source>
</evidence>
<keyword evidence="11" id="KW-1208">Phospholipid metabolism</keyword>
<dbReference type="Proteomes" id="UP000559027">
    <property type="component" value="Unassembled WGS sequence"/>
</dbReference>
<keyword evidence="5" id="KW-0812">Transmembrane</keyword>
<accession>A0A8H5D6S0</accession>
<organism evidence="12 13">
    <name type="scientific">Leucocoprinus leucothites</name>
    <dbReference type="NCBI Taxonomy" id="201217"/>
    <lineage>
        <taxon>Eukaryota</taxon>
        <taxon>Fungi</taxon>
        <taxon>Dikarya</taxon>
        <taxon>Basidiomycota</taxon>
        <taxon>Agaricomycotina</taxon>
        <taxon>Agaricomycetes</taxon>
        <taxon>Agaricomycetidae</taxon>
        <taxon>Agaricales</taxon>
        <taxon>Agaricineae</taxon>
        <taxon>Agaricaceae</taxon>
        <taxon>Leucocoprinus</taxon>
    </lineage>
</organism>
<name>A0A8H5D6S0_9AGAR</name>
<evidence type="ECO:0000256" key="3">
    <source>
        <dbReference type="ARBA" id="ARBA00022603"/>
    </source>
</evidence>
<dbReference type="GO" id="GO:0006656">
    <property type="term" value="P:phosphatidylcholine biosynthetic process"/>
    <property type="evidence" value="ECO:0007669"/>
    <property type="project" value="UniProtKB-UniPathway"/>
</dbReference>
<evidence type="ECO:0000256" key="11">
    <source>
        <dbReference type="ARBA" id="ARBA00023264"/>
    </source>
</evidence>
<dbReference type="GO" id="GO:0032259">
    <property type="term" value="P:methylation"/>
    <property type="evidence" value="ECO:0007669"/>
    <property type="project" value="UniProtKB-KW"/>
</dbReference>
<dbReference type="AlphaFoldDB" id="A0A8H5D6S0"/>
<evidence type="ECO:0000256" key="8">
    <source>
        <dbReference type="ARBA" id="ARBA00023098"/>
    </source>
</evidence>
<dbReference type="GO" id="GO:0008168">
    <property type="term" value="F:methyltransferase activity"/>
    <property type="evidence" value="ECO:0007669"/>
    <property type="project" value="UniProtKB-KW"/>
</dbReference>
<keyword evidence="6" id="KW-0256">Endoplasmic reticulum</keyword>
<dbReference type="UniPathway" id="UPA00753"/>
<evidence type="ECO:0000256" key="5">
    <source>
        <dbReference type="ARBA" id="ARBA00022692"/>
    </source>
</evidence>
<evidence type="ECO:0000256" key="10">
    <source>
        <dbReference type="ARBA" id="ARBA00023209"/>
    </source>
</evidence>
<comment type="caution">
    <text evidence="12">The sequence shown here is derived from an EMBL/GenBank/DDBJ whole genome shotgun (WGS) entry which is preliminary data.</text>
</comment>
<dbReference type="OrthoDB" id="8300106at2759"/>
<protein>
    <submittedName>
        <fullName evidence="12">Uncharacterized protein</fullName>
    </submittedName>
</protein>
<dbReference type="Pfam" id="PF04191">
    <property type="entry name" value="PEMT"/>
    <property type="match status" value="1"/>
</dbReference>
<sequence>MSLGLKGGILRGSLYYEVLADQPSILLLLEPYVPFNVLENPMYVGSTLCFLATALLYEKPAGVLITLYVWAV</sequence>
<evidence type="ECO:0000256" key="9">
    <source>
        <dbReference type="ARBA" id="ARBA00023136"/>
    </source>
</evidence>
<keyword evidence="4" id="KW-0949">S-adenosyl-L-methionine</keyword>
<keyword evidence="3" id="KW-0808">Transferase</keyword>
<reference evidence="12 13" key="1">
    <citation type="journal article" date="2020" name="ISME J.">
        <title>Uncovering the hidden diversity of litter-decomposition mechanisms in mushroom-forming fungi.</title>
        <authorList>
            <person name="Floudas D."/>
            <person name="Bentzer J."/>
            <person name="Ahren D."/>
            <person name="Johansson T."/>
            <person name="Persson P."/>
            <person name="Tunlid A."/>
        </authorList>
    </citation>
    <scope>NUCLEOTIDE SEQUENCE [LARGE SCALE GENOMIC DNA]</scope>
    <source>
        <strain evidence="12 13">CBS 146.42</strain>
    </source>
</reference>
<evidence type="ECO:0000256" key="7">
    <source>
        <dbReference type="ARBA" id="ARBA00022989"/>
    </source>
</evidence>
<keyword evidence="8" id="KW-0443">Lipid metabolism</keyword>
<gene>
    <name evidence="12" type="ORF">D9756_006994</name>
</gene>
<dbReference type="InterPro" id="IPR007318">
    <property type="entry name" value="Phopholipid_MeTrfase"/>
</dbReference>
<proteinExistence type="predicted"/>
<keyword evidence="13" id="KW-1185">Reference proteome</keyword>
<keyword evidence="3" id="KW-0489">Methyltransferase</keyword>
<evidence type="ECO:0000256" key="6">
    <source>
        <dbReference type="ARBA" id="ARBA00022824"/>
    </source>
</evidence>
<keyword evidence="9" id="KW-0472">Membrane</keyword>
<keyword evidence="2" id="KW-0444">Lipid biosynthesis</keyword>
<evidence type="ECO:0000256" key="1">
    <source>
        <dbReference type="ARBA" id="ARBA00004127"/>
    </source>
</evidence>
<evidence type="ECO:0000256" key="2">
    <source>
        <dbReference type="ARBA" id="ARBA00022516"/>
    </source>
</evidence>
<keyword evidence="10" id="KW-0594">Phospholipid biosynthesis</keyword>
<evidence type="ECO:0000313" key="13">
    <source>
        <dbReference type="Proteomes" id="UP000559027"/>
    </source>
</evidence>
<keyword evidence="7" id="KW-1133">Transmembrane helix</keyword>
<dbReference type="EMBL" id="JAACJO010000009">
    <property type="protein sequence ID" value="KAF5354243.1"/>
    <property type="molecule type" value="Genomic_DNA"/>
</dbReference>